<reference evidence="6" key="1">
    <citation type="journal article" date="2019" name="Int. J. Syst. Evol. Microbiol.">
        <title>The Global Catalogue of Microorganisms (GCM) 10K type strain sequencing project: providing services to taxonomists for standard genome sequencing and annotation.</title>
        <authorList>
            <consortium name="The Broad Institute Genomics Platform"/>
            <consortium name="The Broad Institute Genome Sequencing Center for Infectious Disease"/>
            <person name="Wu L."/>
            <person name="Ma J."/>
        </authorList>
    </citation>
    <scope>NUCLEOTIDE SEQUENCE [LARGE SCALE GENOMIC DNA]</scope>
    <source>
        <strain evidence="6">JCM 9377</strain>
    </source>
</reference>
<dbReference type="PANTHER" id="PTHR30061">
    <property type="entry name" value="MALTOSE-BINDING PERIPLASMIC PROTEIN"/>
    <property type="match status" value="1"/>
</dbReference>
<evidence type="ECO:0000313" key="5">
    <source>
        <dbReference type="EMBL" id="GAA3205506.1"/>
    </source>
</evidence>
<evidence type="ECO:0000256" key="3">
    <source>
        <dbReference type="ARBA" id="ARBA00022729"/>
    </source>
</evidence>
<keyword evidence="3 4" id="KW-0732">Signal</keyword>
<gene>
    <name evidence="5" type="ORF">GCM10010468_20550</name>
</gene>
<feature type="chain" id="PRO_5047436313" evidence="4">
    <location>
        <begin position="19"/>
        <end position="440"/>
    </location>
</feature>
<evidence type="ECO:0000313" key="6">
    <source>
        <dbReference type="Proteomes" id="UP001501237"/>
    </source>
</evidence>
<protein>
    <submittedName>
        <fullName evidence="5">ABC transporter substrate-binding protein</fullName>
    </submittedName>
</protein>
<evidence type="ECO:0000256" key="1">
    <source>
        <dbReference type="ARBA" id="ARBA00008520"/>
    </source>
</evidence>
<dbReference type="Proteomes" id="UP001501237">
    <property type="component" value="Unassembled WGS sequence"/>
</dbReference>
<evidence type="ECO:0000256" key="2">
    <source>
        <dbReference type="ARBA" id="ARBA00022448"/>
    </source>
</evidence>
<dbReference type="SUPFAM" id="SSF53850">
    <property type="entry name" value="Periplasmic binding protein-like II"/>
    <property type="match status" value="1"/>
</dbReference>
<proteinExistence type="inferred from homology"/>
<dbReference type="PANTHER" id="PTHR30061:SF50">
    <property type="entry name" value="MALTOSE_MALTODEXTRIN-BINDING PERIPLASMIC PROTEIN"/>
    <property type="match status" value="1"/>
</dbReference>
<accession>A0ABP6Q699</accession>
<dbReference type="Gene3D" id="3.40.190.10">
    <property type="entry name" value="Periplasmic binding protein-like II"/>
    <property type="match status" value="2"/>
</dbReference>
<dbReference type="InterPro" id="IPR006059">
    <property type="entry name" value="SBP"/>
</dbReference>
<organism evidence="5 6">
    <name type="scientific">Actinocorallia longicatena</name>
    <dbReference type="NCBI Taxonomy" id="111803"/>
    <lineage>
        <taxon>Bacteria</taxon>
        <taxon>Bacillati</taxon>
        <taxon>Actinomycetota</taxon>
        <taxon>Actinomycetes</taxon>
        <taxon>Streptosporangiales</taxon>
        <taxon>Thermomonosporaceae</taxon>
        <taxon>Actinocorallia</taxon>
    </lineage>
</organism>
<dbReference type="PROSITE" id="PS51257">
    <property type="entry name" value="PROKAR_LIPOPROTEIN"/>
    <property type="match status" value="1"/>
</dbReference>
<dbReference type="RefSeq" id="WP_344825313.1">
    <property type="nucleotide sequence ID" value="NZ_BAAAUV010000004.1"/>
</dbReference>
<comment type="caution">
    <text evidence="5">The sequence shown here is derived from an EMBL/GenBank/DDBJ whole genome shotgun (WGS) entry which is preliminary data.</text>
</comment>
<keyword evidence="2" id="KW-0813">Transport</keyword>
<keyword evidence="6" id="KW-1185">Reference proteome</keyword>
<evidence type="ECO:0000256" key="4">
    <source>
        <dbReference type="SAM" id="SignalP"/>
    </source>
</evidence>
<sequence length="440" mass="48180">MRTRPIAAVALTAALALAGCTSGAKRTDVNTGPKAEEQQTIEVWHGWTADQEVAAIQHVTDMFTAKHPNIKVKLVKGIQDDKITQAIRGGNAPDVVSSFTTDSLGAWCKTGAWQDLGPWKQKDGLDLAKYFPQAILDYTRFKGTQCAMPLLSDTYGLYYNKKLMEGNQPPKTAAEMLALAKKLTKFNPDGSIKVAGFIPSASYYEMIPDRVGPTWGLTWFDDQGRSSVATDPQFREFAEFNRALVDFYGFAKMTRFIRSLGQEFEKNNPFQAGKVAMAIDGEWRTKFIQNEAPDLDYGTAPVFTADNRAASYGAGFLSGTLIGIPKGSEHAQAAWEFVKFLTTDTDALVSFANEIGNVPSTFESAASPNLKLPEQFRTFTEIFKNPGSKSSPPTVNGNAYITDTQKFLAEQWEPGKVTDLDKSLTDLATKIDKAIKLAGG</sequence>
<comment type="similarity">
    <text evidence="1">Belongs to the bacterial solute-binding protein 1 family.</text>
</comment>
<feature type="signal peptide" evidence="4">
    <location>
        <begin position="1"/>
        <end position="18"/>
    </location>
</feature>
<name>A0ABP6Q699_9ACTN</name>
<dbReference type="Pfam" id="PF13416">
    <property type="entry name" value="SBP_bac_8"/>
    <property type="match status" value="1"/>
</dbReference>
<dbReference type="EMBL" id="BAAAUV010000004">
    <property type="protein sequence ID" value="GAA3205506.1"/>
    <property type="molecule type" value="Genomic_DNA"/>
</dbReference>